<feature type="domain" description="Acyltransferase 3" evidence="3">
    <location>
        <begin position="39"/>
        <end position="383"/>
    </location>
</feature>
<feature type="region of interest" description="Disordered" evidence="1">
    <location>
        <begin position="1"/>
        <end position="36"/>
    </location>
</feature>
<dbReference type="PANTHER" id="PTHR23028">
    <property type="entry name" value="ACETYLTRANSFERASE"/>
    <property type="match status" value="1"/>
</dbReference>
<dbReference type="InterPro" id="IPR050879">
    <property type="entry name" value="Acyltransferase_3"/>
</dbReference>
<dbReference type="PANTHER" id="PTHR23028:SF131">
    <property type="entry name" value="BLR2367 PROTEIN"/>
    <property type="match status" value="1"/>
</dbReference>
<feature type="transmembrane region" description="Helical" evidence="2">
    <location>
        <begin position="364"/>
        <end position="387"/>
    </location>
</feature>
<sequence>MTTLSTDRPADVTPTDSEAGTRPRSGSPEGAPSRGRARELEGYRGLVGLTIVVFHVFQYAAQSGRELNPVLGALARFETVDILFLMSSYLLTLSYARAALDRTPVRPARQFLFRRAVRILPLYWIGVTVVWAIRNPALPGDWLDLVEHLLFLQVFDRERIFYTVGPTWSMSLEVIFYGVLVLLGPLAVRACTRLGSRRRRVQLLASGAAVLTVVPFVWNSVAFLALDIPFDNWPAYFGPQARFGAFGAGMLLAVIAAARQGRPLLSGAAPALVRWLGVAVVLGGALLSDPGTWGQVVFHDFAAVGWFLLMASTVLGAPGQLWSRMLSWRGITWLGLISYSTYMWHEPLMMLFQHWGLIGRADQALPLTLAIVLAGSVAVGWVSFRVIEQPTSKLRMLRDRDGRPREYYPDLVGRPQA</sequence>
<name>A0A975T2C6_9ACTN</name>
<reference evidence="4" key="1">
    <citation type="submission" date="2021-06" db="EMBL/GenBank/DDBJ databases">
        <title>Complete genome sequence of Nocardioides sp. G188.</title>
        <authorList>
            <person name="Im W.-T."/>
        </authorList>
    </citation>
    <scope>NUCLEOTIDE SEQUENCE</scope>
    <source>
        <strain evidence="4">G188</strain>
    </source>
</reference>
<dbReference type="EMBL" id="CP077062">
    <property type="protein sequence ID" value="QWZ09609.1"/>
    <property type="molecule type" value="Genomic_DNA"/>
</dbReference>
<organism evidence="4 5">
    <name type="scientific">Nocardioides panacis</name>
    <dbReference type="NCBI Taxonomy" id="2849501"/>
    <lineage>
        <taxon>Bacteria</taxon>
        <taxon>Bacillati</taxon>
        <taxon>Actinomycetota</taxon>
        <taxon>Actinomycetes</taxon>
        <taxon>Propionibacteriales</taxon>
        <taxon>Nocardioidaceae</taxon>
        <taxon>Nocardioides</taxon>
    </lineage>
</organism>
<feature type="transmembrane region" description="Helical" evidence="2">
    <location>
        <begin position="265"/>
        <end position="287"/>
    </location>
</feature>
<protein>
    <submittedName>
        <fullName evidence="4">Acyltransferase</fullName>
    </submittedName>
</protein>
<keyword evidence="2" id="KW-0472">Membrane</keyword>
<dbReference type="KEGG" id="nps:KRR39_07660"/>
<feature type="transmembrane region" description="Helical" evidence="2">
    <location>
        <begin position="326"/>
        <end position="344"/>
    </location>
</feature>
<feature type="transmembrane region" description="Helical" evidence="2">
    <location>
        <begin position="203"/>
        <end position="226"/>
    </location>
</feature>
<keyword evidence="2" id="KW-1133">Transmembrane helix</keyword>
<gene>
    <name evidence="4" type="ORF">KRR39_07660</name>
</gene>
<evidence type="ECO:0000256" key="2">
    <source>
        <dbReference type="SAM" id="Phobius"/>
    </source>
</evidence>
<dbReference type="Pfam" id="PF01757">
    <property type="entry name" value="Acyl_transf_3"/>
    <property type="match status" value="1"/>
</dbReference>
<evidence type="ECO:0000313" key="4">
    <source>
        <dbReference type="EMBL" id="QWZ09609.1"/>
    </source>
</evidence>
<dbReference type="GO" id="GO:0000271">
    <property type="term" value="P:polysaccharide biosynthetic process"/>
    <property type="evidence" value="ECO:0007669"/>
    <property type="project" value="TreeGrafter"/>
</dbReference>
<feature type="transmembrane region" description="Helical" evidence="2">
    <location>
        <begin position="241"/>
        <end position="258"/>
    </location>
</feature>
<evidence type="ECO:0000256" key="1">
    <source>
        <dbReference type="SAM" id="MobiDB-lite"/>
    </source>
</evidence>
<evidence type="ECO:0000313" key="5">
    <source>
        <dbReference type="Proteomes" id="UP000683575"/>
    </source>
</evidence>
<feature type="transmembrane region" description="Helical" evidence="2">
    <location>
        <begin position="293"/>
        <end position="314"/>
    </location>
</feature>
<dbReference type="RefSeq" id="WP_216941455.1">
    <property type="nucleotide sequence ID" value="NZ_CP077062.1"/>
</dbReference>
<feature type="transmembrane region" description="Helical" evidence="2">
    <location>
        <begin position="43"/>
        <end position="62"/>
    </location>
</feature>
<dbReference type="GO" id="GO:0016747">
    <property type="term" value="F:acyltransferase activity, transferring groups other than amino-acyl groups"/>
    <property type="evidence" value="ECO:0007669"/>
    <property type="project" value="InterPro"/>
</dbReference>
<dbReference type="GO" id="GO:0016020">
    <property type="term" value="C:membrane"/>
    <property type="evidence" value="ECO:0007669"/>
    <property type="project" value="TreeGrafter"/>
</dbReference>
<feature type="transmembrane region" description="Helical" evidence="2">
    <location>
        <begin position="82"/>
        <end position="100"/>
    </location>
</feature>
<keyword evidence="4" id="KW-0012">Acyltransferase</keyword>
<dbReference type="Proteomes" id="UP000683575">
    <property type="component" value="Chromosome"/>
</dbReference>
<keyword evidence="4" id="KW-0808">Transferase</keyword>
<feature type="transmembrane region" description="Helical" evidence="2">
    <location>
        <begin position="112"/>
        <end position="133"/>
    </location>
</feature>
<dbReference type="AlphaFoldDB" id="A0A975T2C6"/>
<feature type="transmembrane region" description="Helical" evidence="2">
    <location>
        <begin position="174"/>
        <end position="191"/>
    </location>
</feature>
<proteinExistence type="predicted"/>
<evidence type="ECO:0000259" key="3">
    <source>
        <dbReference type="Pfam" id="PF01757"/>
    </source>
</evidence>
<accession>A0A975T2C6</accession>
<keyword evidence="2" id="KW-0812">Transmembrane</keyword>
<keyword evidence="5" id="KW-1185">Reference proteome</keyword>
<dbReference type="InterPro" id="IPR002656">
    <property type="entry name" value="Acyl_transf_3_dom"/>
</dbReference>